<dbReference type="Pfam" id="PF19602">
    <property type="entry name" value="DUF6107"/>
    <property type="match status" value="1"/>
</dbReference>
<proteinExistence type="predicted"/>
<evidence type="ECO:0000313" key="3">
    <source>
        <dbReference type="Proteomes" id="UP000436911"/>
    </source>
</evidence>
<comment type="caution">
    <text evidence="2">The sequence shown here is derived from an EMBL/GenBank/DDBJ whole genome shotgun (WGS) entry which is preliminary data.</text>
</comment>
<feature type="transmembrane region" description="Helical" evidence="1">
    <location>
        <begin position="6"/>
        <end position="23"/>
    </location>
</feature>
<keyword evidence="1" id="KW-0812">Transmembrane</keyword>
<dbReference type="Proteomes" id="UP000436911">
    <property type="component" value="Unassembled WGS sequence"/>
</dbReference>
<accession>A0A7J4X566</accession>
<dbReference type="EMBL" id="QUSG01000006">
    <property type="protein sequence ID" value="KAA3527033.1"/>
    <property type="molecule type" value="Genomic_DNA"/>
</dbReference>
<protein>
    <submittedName>
        <fullName evidence="2">Uncharacterized protein</fullName>
    </submittedName>
</protein>
<reference evidence="2 3" key="1">
    <citation type="submission" date="2018-08" db="EMBL/GenBank/DDBJ databases">
        <title>Genome sequencing of Agrobacterium vitis strain ICMP 10754.</title>
        <authorList>
            <person name="Visnovsky S.B."/>
            <person name="Pitman A.R."/>
        </authorList>
    </citation>
    <scope>NUCLEOTIDE SEQUENCE [LARGE SCALE GENOMIC DNA]</scope>
    <source>
        <strain evidence="2 3">ICMP 10754</strain>
    </source>
</reference>
<dbReference type="AlphaFoldDB" id="A0A7J4X566"/>
<dbReference type="InterPro" id="IPR046089">
    <property type="entry name" value="DUF6107"/>
</dbReference>
<sequence>MEGEGIAKLIGIIAGTFLSLVFVPPKTISGFIRRGASAIVFGFIFGHACLAFLIANAGWEKTLENVSAAWTIASFSSWWGMGLYTKLVKTKADSIE</sequence>
<feature type="transmembrane region" description="Helical" evidence="1">
    <location>
        <begin position="35"/>
        <end position="55"/>
    </location>
</feature>
<name>A0A7J4X566_AGRVI</name>
<keyword evidence="1" id="KW-1133">Transmembrane helix</keyword>
<evidence type="ECO:0000313" key="2">
    <source>
        <dbReference type="EMBL" id="KAA3527033.1"/>
    </source>
</evidence>
<organism evidence="2 3">
    <name type="scientific">Agrobacterium vitis</name>
    <name type="common">Rhizobium vitis</name>
    <dbReference type="NCBI Taxonomy" id="373"/>
    <lineage>
        <taxon>Bacteria</taxon>
        <taxon>Pseudomonadati</taxon>
        <taxon>Pseudomonadota</taxon>
        <taxon>Alphaproteobacteria</taxon>
        <taxon>Hyphomicrobiales</taxon>
        <taxon>Rhizobiaceae</taxon>
        <taxon>Rhizobium/Agrobacterium group</taxon>
        <taxon>Agrobacterium</taxon>
    </lineage>
</organism>
<feature type="transmembrane region" description="Helical" evidence="1">
    <location>
        <begin position="67"/>
        <end position="85"/>
    </location>
</feature>
<evidence type="ECO:0000256" key="1">
    <source>
        <dbReference type="SAM" id="Phobius"/>
    </source>
</evidence>
<keyword evidence="1" id="KW-0472">Membrane</keyword>
<gene>
    <name evidence="2" type="ORF">DXT89_13950</name>
</gene>